<dbReference type="InterPro" id="IPR017938">
    <property type="entry name" value="Riboflavin_synthase-like_b-brl"/>
</dbReference>
<dbReference type="STRING" id="288004.AL038_01325"/>
<dbReference type="Gene3D" id="2.40.30.10">
    <property type="entry name" value="Translation factors"/>
    <property type="match status" value="1"/>
</dbReference>
<evidence type="ECO:0000259" key="1">
    <source>
        <dbReference type="PROSITE" id="PS51085"/>
    </source>
</evidence>
<dbReference type="Pfam" id="PF00970">
    <property type="entry name" value="FAD_binding_6"/>
    <property type="match status" value="1"/>
</dbReference>
<dbReference type="InterPro" id="IPR039261">
    <property type="entry name" value="FNR_nucleotide-bd"/>
</dbReference>
<protein>
    <submittedName>
        <fullName evidence="3">2Fe-2S iron-sulfur cluster binding domain-containing protein</fullName>
    </submittedName>
</protein>
<dbReference type="InterPro" id="IPR017927">
    <property type="entry name" value="FAD-bd_FR_type"/>
</dbReference>
<dbReference type="InterPro" id="IPR008333">
    <property type="entry name" value="Cbr1-like_FAD-bd_dom"/>
</dbReference>
<dbReference type="CDD" id="cd00207">
    <property type="entry name" value="fer2"/>
    <property type="match status" value="1"/>
</dbReference>
<dbReference type="InterPro" id="IPR006058">
    <property type="entry name" value="2Fe2S_fd_BS"/>
</dbReference>
<dbReference type="InterPro" id="IPR012675">
    <property type="entry name" value="Beta-grasp_dom_sf"/>
</dbReference>
<evidence type="ECO:0000313" key="4">
    <source>
        <dbReference type="Proteomes" id="UP000234271"/>
    </source>
</evidence>
<dbReference type="SUPFAM" id="SSF52343">
    <property type="entry name" value="Ferredoxin reductase-like, C-terminal NADP-linked domain"/>
    <property type="match status" value="1"/>
</dbReference>
<dbReference type="OrthoDB" id="9806195at2"/>
<dbReference type="PANTHER" id="PTHR47354:SF5">
    <property type="entry name" value="PROTEIN RFBI"/>
    <property type="match status" value="1"/>
</dbReference>
<dbReference type="GO" id="GO:0051537">
    <property type="term" value="F:2 iron, 2 sulfur cluster binding"/>
    <property type="evidence" value="ECO:0007669"/>
    <property type="project" value="InterPro"/>
</dbReference>
<accession>A0A2N9YC88</accession>
<sequence length="353" mass="39092">MSYQITIEPLGETITADDGQTILDACLRAGVWLPYACGHGICSTCKIKVLDGVVDHGDASSFALMDFERADNKCLACCARPESDLVIEADIDEEPDAENLPVADFIGTVTRITDLTPRIKGIFLHLNQPLVFQAGQYVNLYLPHLSQARAFSLANSPSLTQDIELNVSLIPDGKATTYLHQQLKVGDSLRLSAPYGRFFVRRSRAKPLLFIAGGSGLSSPKSMILSLLEQGETHPITLVQGARQVEELYYADLFRELASKYQNFTYIPTLSHANEDQTWTGLHGFAHEAAHAHFNGRFTGMTAYLCGPPAMIDACITTLMQGRLFEKDIFMERFFNYADTQQADKRSPLFKSI</sequence>
<dbReference type="RefSeq" id="WP_062147883.1">
    <property type="nucleotide sequence ID" value="NZ_CP012373.2"/>
</dbReference>
<feature type="domain" description="FAD-binding FR-type" evidence="2">
    <location>
        <begin position="102"/>
        <end position="201"/>
    </location>
</feature>
<dbReference type="Proteomes" id="UP000234271">
    <property type="component" value="Chromosome"/>
</dbReference>
<evidence type="ECO:0000259" key="2">
    <source>
        <dbReference type="PROSITE" id="PS51384"/>
    </source>
</evidence>
<dbReference type="PROSITE" id="PS51384">
    <property type="entry name" value="FAD_FR"/>
    <property type="match status" value="1"/>
</dbReference>
<gene>
    <name evidence="3" type="ORF">BLE401_04700</name>
</gene>
<dbReference type="Pfam" id="PF00175">
    <property type="entry name" value="NAD_binding_1"/>
    <property type="match status" value="1"/>
</dbReference>
<keyword evidence="4" id="KW-1185">Reference proteome</keyword>
<dbReference type="SUPFAM" id="SSF63380">
    <property type="entry name" value="Riboflavin synthase domain-like"/>
    <property type="match status" value="1"/>
</dbReference>
<dbReference type="PRINTS" id="PR00410">
    <property type="entry name" value="PHEHYDRXLASE"/>
</dbReference>
<dbReference type="Pfam" id="PF00111">
    <property type="entry name" value="Fer2"/>
    <property type="match status" value="1"/>
</dbReference>
<dbReference type="GO" id="GO:0016491">
    <property type="term" value="F:oxidoreductase activity"/>
    <property type="evidence" value="ECO:0007669"/>
    <property type="project" value="InterPro"/>
</dbReference>
<organism evidence="3 4">
    <name type="scientific">Beggiatoa leptomitoformis</name>
    <dbReference type="NCBI Taxonomy" id="288004"/>
    <lineage>
        <taxon>Bacteria</taxon>
        <taxon>Pseudomonadati</taxon>
        <taxon>Pseudomonadota</taxon>
        <taxon>Gammaproteobacteria</taxon>
        <taxon>Thiotrichales</taxon>
        <taxon>Thiotrichaceae</taxon>
        <taxon>Beggiatoa</taxon>
    </lineage>
</organism>
<dbReference type="SUPFAM" id="SSF54292">
    <property type="entry name" value="2Fe-2S ferredoxin-like"/>
    <property type="match status" value="1"/>
</dbReference>
<dbReference type="PROSITE" id="PS00197">
    <property type="entry name" value="2FE2S_FER_1"/>
    <property type="match status" value="1"/>
</dbReference>
<dbReference type="AlphaFoldDB" id="A0A2N9YC88"/>
<name>A0A2N9YC88_9GAMM</name>
<proteinExistence type="predicted"/>
<dbReference type="PANTHER" id="PTHR47354">
    <property type="entry name" value="NADH OXIDOREDUCTASE HCR"/>
    <property type="match status" value="1"/>
</dbReference>
<dbReference type="Gene3D" id="3.10.20.30">
    <property type="match status" value="1"/>
</dbReference>
<reference evidence="4" key="1">
    <citation type="submission" date="2016-12" db="EMBL/GenBank/DDBJ databases">
        <title>Complete Genome Sequence of Beggiatoa leptomitiformis D-401.</title>
        <authorList>
            <person name="Fomenkov A."/>
            <person name="Vincze T."/>
            <person name="Grabovich M."/>
            <person name="Anton B.P."/>
            <person name="Dubinina G."/>
            <person name="Orlova M."/>
            <person name="Belousova E."/>
            <person name="Roberts R.J."/>
        </authorList>
    </citation>
    <scope>NUCLEOTIDE SEQUENCE [LARGE SCALE GENOMIC DNA]</scope>
    <source>
        <strain evidence="4">D-401</strain>
    </source>
</reference>
<dbReference type="Gene3D" id="3.40.50.80">
    <property type="entry name" value="Nucleotide-binding domain of ferredoxin-NADP reductase (FNR) module"/>
    <property type="match status" value="1"/>
</dbReference>
<dbReference type="InterPro" id="IPR050415">
    <property type="entry name" value="MRET"/>
</dbReference>
<dbReference type="InterPro" id="IPR001433">
    <property type="entry name" value="OxRdtase_FAD/NAD-bd"/>
</dbReference>
<dbReference type="PROSITE" id="PS51085">
    <property type="entry name" value="2FE2S_FER_2"/>
    <property type="match status" value="1"/>
</dbReference>
<dbReference type="KEGG" id="blep:AL038_01325"/>
<evidence type="ECO:0000313" key="3">
    <source>
        <dbReference type="EMBL" id="AUI68069.1"/>
    </source>
</evidence>
<dbReference type="InterPro" id="IPR036010">
    <property type="entry name" value="2Fe-2S_ferredoxin-like_sf"/>
</dbReference>
<feature type="domain" description="2Fe-2S ferredoxin-type" evidence="1">
    <location>
        <begin position="3"/>
        <end position="93"/>
    </location>
</feature>
<dbReference type="InterPro" id="IPR001041">
    <property type="entry name" value="2Fe-2S_ferredoxin-type"/>
</dbReference>
<dbReference type="EMBL" id="CP018889">
    <property type="protein sequence ID" value="AUI68069.1"/>
    <property type="molecule type" value="Genomic_DNA"/>
</dbReference>